<dbReference type="EMBL" id="QBKN01000010">
    <property type="protein sequence ID" value="PTX48069.1"/>
    <property type="molecule type" value="Genomic_DNA"/>
</dbReference>
<sequence length="299" mass="31999">MPASHLLGADAAPGLRAERLRPALQTRVLGRAGTGAGAQIRALHLTRGAAQLRGPDERTLTAPVFAWMPWDEALRLDLGASAQGVHLLVDPGALERALHHRPEAATLRFIAGRTTVLQLGADAAAGTAVQGCLDGMLSETQGAAALAPAVIDSLLHVLLVLLYRGQPQAVQAEARGTTALGTRFAALVEAHFRDHWTAQRYARVLGISRDRLNDICQRDFGRPPGALIRERLHLEARLYLENSALSIDQIGALLGFSATPQFARFFRANEGQPPGRFRAALRRGDGAEIGGHAAPYAWP</sequence>
<evidence type="ECO:0000256" key="1">
    <source>
        <dbReference type="ARBA" id="ARBA00023015"/>
    </source>
</evidence>
<reference evidence="5 6" key="1">
    <citation type="submission" date="2018-04" db="EMBL/GenBank/DDBJ databases">
        <title>Genomic Encyclopedia of Archaeal and Bacterial Type Strains, Phase II (KMG-II): from individual species to whole genera.</title>
        <authorList>
            <person name="Goeker M."/>
        </authorList>
    </citation>
    <scope>NUCLEOTIDE SEQUENCE [LARGE SCALE GENOMIC DNA]</scope>
    <source>
        <strain evidence="5 6">DSM 29329</strain>
    </source>
</reference>
<keyword evidence="6" id="KW-1185">Reference proteome</keyword>
<dbReference type="PANTHER" id="PTHR43280">
    <property type="entry name" value="ARAC-FAMILY TRANSCRIPTIONAL REGULATOR"/>
    <property type="match status" value="1"/>
</dbReference>
<dbReference type="SUPFAM" id="SSF46689">
    <property type="entry name" value="Homeodomain-like"/>
    <property type="match status" value="1"/>
</dbReference>
<evidence type="ECO:0000313" key="5">
    <source>
        <dbReference type="EMBL" id="PTX48069.1"/>
    </source>
</evidence>
<proteinExistence type="predicted"/>
<accession>A0A2T6AW85</accession>
<dbReference type="Proteomes" id="UP000244069">
    <property type="component" value="Unassembled WGS sequence"/>
</dbReference>
<keyword evidence="1" id="KW-0805">Transcription regulation</keyword>
<dbReference type="SMART" id="SM00342">
    <property type="entry name" value="HTH_ARAC"/>
    <property type="match status" value="1"/>
</dbReference>
<dbReference type="OrthoDB" id="9814125at2"/>
<comment type="caution">
    <text evidence="5">The sequence shown here is derived from an EMBL/GenBank/DDBJ whole genome shotgun (WGS) entry which is preliminary data.</text>
</comment>
<protein>
    <submittedName>
        <fullName evidence="5">AraC family transcriptional regulator</fullName>
    </submittedName>
</protein>
<dbReference type="GO" id="GO:0043565">
    <property type="term" value="F:sequence-specific DNA binding"/>
    <property type="evidence" value="ECO:0007669"/>
    <property type="project" value="InterPro"/>
</dbReference>
<dbReference type="GO" id="GO:0003700">
    <property type="term" value="F:DNA-binding transcription factor activity"/>
    <property type="evidence" value="ECO:0007669"/>
    <property type="project" value="InterPro"/>
</dbReference>
<dbReference type="Gene3D" id="1.10.10.60">
    <property type="entry name" value="Homeodomain-like"/>
    <property type="match status" value="1"/>
</dbReference>
<dbReference type="InterPro" id="IPR009057">
    <property type="entry name" value="Homeodomain-like_sf"/>
</dbReference>
<evidence type="ECO:0000259" key="4">
    <source>
        <dbReference type="PROSITE" id="PS01124"/>
    </source>
</evidence>
<keyword evidence="2" id="KW-0238">DNA-binding</keyword>
<evidence type="ECO:0000256" key="2">
    <source>
        <dbReference type="ARBA" id="ARBA00023125"/>
    </source>
</evidence>
<dbReference type="PROSITE" id="PS01124">
    <property type="entry name" value="HTH_ARAC_FAMILY_2"/>
    <property type="match status" value="1"/>
</dbReference>
<name>A0A2T6AW85_9RHOB</name>
<dbReference type="RefSeq" id="WP_107975983.1">
    <property type="nucleotide sequence ID" value="NZ_BMEZ01000012.1"/>
</dbReference>
<keyword evidence="3" id="KW-0804">Transcription</keyword>
<evidence type="ECO:0000256" key="3">
    <source>
        <dbReference type="ARBA" id="ARBA00023163"/>
    </source>
</evidence>
<feature type="domain" description="HTH araC/xylS-type" evidence="4">
    <location>
        <begin position="182"/>
        <end position="280"/>
    </location>
</feature>
<dbReference type="PANTHER" id="PTHR43280:SF32">
    <property type="entry name" value="TRANSCRIPTIONAL REGULATORY PROTEIN"/>
    <property type="match status" value="1"/>
</dbReference>
<organism evidence="5 6">
    <name type="scientific">Allosediminivita pacifica</name>
    <dbReference type="NCBI Taxonomy" id="1267769"/>
    <lineage>
        <taxon>Bacteria</taxon>
        <taxon>Pseudomonadati</taxon>
        <taxon>Pseudomonadota</taxon>
        <taxon>Alphaproteobacteria</taxon>
        <taxon>Rhodobacterales</taxon>
        <taxon>Paracoccaceae</taxon>
        <taxon>Allosediminivita</taxon>
    </lineage>
</organism>
<dbReference type="Pfam" id="PF12833">
    <property type="entry name" value="HTH_18"/>
    <property type="match status" value="1"/>
</dbReference>
<evidence type="ECO:0000313" key="6">
    <source>
        <dbReference type="Proteomes" id="UP000244069"/>
    </source>
</evidence>
<gene>
    <name evidence="5" type="ORF">C8N44_11068</name>
</gene>
<dbReference type="InterPro" id="IPR018060">
    <property type="entry name" value="HTH_AraC"/>
</dbReference>
<dbReference type="AlphaFoldDB" id="A0A2T6AW85"/>